<sequence>MNLMIFSDDDLAFTLFSLFWLINKTGLMLNYKTDNELVDLWCHPSEYTLLKGQVTEPMKPAMCKDIESRFTWPAVLFGNNKPSTLSERCVGIPYVMFSFVSVSGFECATNGLPSLCLEKYIPSKSFSRNDTKRLLLKSGLTISCIDPTGIKGEAGYNSCFGAFSLHLYLTAYEAISSSEYIFKRSPRRSSVAKIFPAAFISG</sequence>
<evidence type="ECO:0000313" key="1">
    <source>
        <dbReference type="EnsemblMetazoa" id="GAUT048521-PA"/>
    </source>
</evidence>
<reference evidence="1" key="1">
    <citation type="submission" date="2020-05" db="UniProtKB">
        <authorList>
            <consortium name="EnsemblMetazoa"/>
        </authorList>
    </citation>
    <scope>IDENTIFICATION</scope>
    <source>
        <strain evidence="1">TTRI</strain>
    </source>
</reference>
<organism evidence="1 2">
    <name type="scientific">Glossina austeni</name>
    <name type="common">Savannah tsetse fly</name>
    <dbReference type="NCBI Taxonomy" id="7395"/>
    <lineage>
        <taxon>Eukaryota</taxon>
        <taxon>Metazoa</taxon>
        <taxon>Ecdysozoa</taxon>
        <taxon>Arthropoda</taxon>
        <taxon>Hexapoda</taxon>
        <taxon>Insecta</taxon>
        <taxon>Pterygota</taxon>
        <taxon>Neoptera</taxon>
        <taxon>Endopterygota</taxon>
        <taxon>Diptera</taxon>
        <taxon>Brachycera</taxon>
        <taxon>Muscomorpha</taxon>
        <taxon>Hippoboscoidea</taxon>
        <taxon>Glossinidae</taxon>
        <taxon>Glossina</taxon>
    </lineage>
</organism>
<dbReference type="AlphaFoldDB" id="A0A1A9VUY7"/>
<accession>A0A1A9VUY7</accession>
<dbReference type="VEuPathDB" id="VectorBase:GAUT048521"/>
<name>A0A1A9VUY7_GLOAU</name>
<dbReference type="EnsemblMetazoa" id="GAUT048521-RA">
    <property type="protein sequence ID" value="GAUT048521-PA"/>
    <property type="gene ID" value="GAUT048521"/>
</dbReference>
<protein>
    <submittedName>
        <fullName evidence="1">Uncharacterized protein</fullName>
    </submittedName>
</protein>
<evidence type="ECO:0000313" key="2">
    <source>
        <dbReference type="Proteomes" id="UP000078200"/>
    </source>
</evidence>
<dbReference type="Proteomes" id="UP000078200">
    <property type="component" value="Unassembled WGS sequence"/>
</dbReference>
<proteinExistence type="predicted"/>
<keyword evidence="2" id="KW-1185">Reference proteome</keyword>